<dbReference type="EMBL" id="CM000913">
    <property type="protein sequence ID" value="EFG10504.1"/>
    <property type="molecule type" value="Genomic_DNA"/>
</dbReference>
<evidence type="ECO:0000256" key="1">
    <source>
        <dbReference type="ARBA" id="ARBA00023015"/>
    </source>
</evidence>
<reference evidence="7 8" key="1">
    <citation type="journal article" date="2010" name="Genome Biol. Evol.">
        <title>The sequence of a 1.8-mb bacterial linear plasmid reveals a rich evolutionary reservoir of secondary metabolic pathways.</title>
        <authorList>
            <person name="Medema M.H."/>
            <person name="Trefzer A."/>
            <person name="Kovalchuk A."/>
            <person name="van den Berg M."/>
            <person name="Mueller U."/>
            <person name="Heijne W."/>
            <person name="Wu L."/>
            <person name="Alam M.T."/>
            <person name="Ronning C.M."/>
            <person name="Nierman W.C."/>
            <person name="Bovenberg R.A.L."/>
            <person name="Breitling R."/>
            <person name="Takano E."/>
        </authorList>
    </citation>
    <scope>NUCLEOTIDE SEQUENCE [LARGE SCALE GENOMIC DNA]</scope>
    <source>
        <strain evidence="8">ATCC 27064 / DSM 738 / JCM 4710 / NBRC 13307 / NCIMB 12785 / NRRL 3585 / VKM Ac-602</strain>
    </source>
</reference>
<evidence type="ECO:0000256" key="2">
    <source>
        <dbReference type="ARBA" id="ARBA00023125"/>
    </source>
</evidence>
<dbReference type="AlphaFoldDB" id="E2Q0G1"/>
<keyword evidence="2 4" id="KW-0238">DNA-binding</keyword>
<accession>E2Q0G1</accession>
<evidence type="ECO:0000313" key="7">
    <source>
        <dbReference type="EMBL" id="EFG10504.1"/>
    </source>
</evidence>
<evidence type="ECO:0000256" key="4">
    <source>
        <dbReference type="PROSITE-ProRule" id="PRU00335"/>
    </source>
</evidence>
<dbReference type="InterPro" id="IPR001647">
    <property type="entry name" value="HTH_TetR"/>
</dbReference>
<dbReference type="GO" id="GO:0003677">
    <property type="term" value="F:DNA binding"/>
    <property type="evidence" value="ECO:0007669"/>
    <property type="project" value="UniProtKB-UniRule"/>
</dbReference>
<dbReference type="Gene3D" id="1.10.357.10">
    <property type="entry name" value="Tetracycline Repressor, domain 2"/>
    <property type="match status" value="1"/>
</dbReference>
<gene>
    <name evidence="7" type="ORF">SCLAV_5437</name>
</gene>
<feature type="DNA-binding region" description="H-T-H motif" evidence="4">
    <location>
        <begin position="56"/>
        <end position="75"/>
    </location>
</feature>
<keyword evidence="1" id="KW-0805">Transcription regulation</keyword>
<dbReference type="PANTHER" id="PTHR47506:SF1">
    <property type="entry name" value="HTH-TYPE TRANSCRIPTIONAL REGULATOR YJDC"/>
    <property type="match status" value="1"/>
</dbReference>
<proteinExistence type="predicted"/>
<dbReference type="InterPro" id="IPR036271">
    <property type="entry name" value="Tet_transcr_reg_TetR-rel_C_sf"/>
</dbReference>
<dbReference type="PRINTS" id="PR00455">
    <property type="entry name" value="HTHTETR"/>
</dbReference>
<sequence>MTPPERKAPATGRDSASGAGSTGGGGGGADKGRGTREKLIEGALRTLVRQGIAKTSARSIAAEAGVNQALVFYHFGTVDELLVAACRHATEERVALHRDRLDRVTTLAELLSFGREMHARESADGQVTVLAQLLAGAQTHPALGPATAAGLDLWIAEIEKVLTRVLASGPLREYTDPAGLARAVSAAFIGIELYEGVDPEGAHGALAALEQLARLAAAIDTLGPIAQRAVRLHLARTGRRP</sequence>
<dbReference type="SUPFAM" id="SSF46689">
    <property type="entry name" value="Homeodomain-like"/>
    <property type="match status" value="1"/>
</dbReference>
<dbReference type="OrthoDB" id="3474596at2"/>
<evidence type="ECO:0000256" key="3">
    <source>
        <dbReference type="ARBA" id="ARBA00023163"/>
    </source>
</evidence>
<dbReference type="SUPFAM" id="SSF48498">
    <property type="entry name" value="Tetracyclin repressor-like, C-terminal domain"/>
    <property type="match status" value="1"/>
</dbReference>
<dbReference type="STRING" id="1901.BB341_01350"/>
<dbReference type="eggNOG" id="COG1309">
    <property type="taxonomic scope" value="Bacteria"/>
</dbReference>
<dbReference type="GeneID" id="93728167"/>
<dbReference type="PANTHER" id="PTHR47506">
    <property type="entry name" value="TRANSCRIPTIONAL REGULATORY PROTEIN"/>
    <property type="match status" value="1"/>
</dbReference>
<evidence type="ECO:0000256" key="5">
    <source>
        <dbReference type="SAM" id="MobiDB-lite"/>
    </source>
</evidence>
<feature type="domain" description="HTH tetR-type" evidence="6">
    <location>
        <begin position="33"/>
        <end position="93"/>
    </location>
</feature>
<evidence type="ECO:0000259" key="6">
    <source>
        <dbReference type="PROSITE" id="PS50977"/>
    </source>
</evidence>
<dbReference type="PROSITE" id="PS50977">
    <property type="entry name" value="HTH_TETR_2"/>
    <property type="match status" value="1"/>
</dbReference>
<feature type="region of interest" description="Disordered" evidence="5">
    <location>
        <begin position="1"/>
        <end position="34"/>
    </location>
</feature>
<feature type="compositionally biased region" description="Gly residues" evidence="5">
    <location>
        <begin position="20"/>
        <end position="29"/>
    </location>
</feature>
<dbReference type="RefSeq" id="WP_003962637.1">
    <property type="nucleotide sequence ID" value="NZ_CM000913.1"/>
</dbReference>
<keyword evidence="3" id="KW-0804">Transcription</keyword>
<evidence type="ECO:0000313" key="8">
    <source>
        <dbReference type="Proteomes" id="UP000002357"/>
    </source>
</evidence>
<dbReference type="Proteomes" id="UP000002357">
    <property type="component" value="Chromosome"/>
</dbReference>
<name>E2Q0G1_STRCL</name>
<dbReference type="KEGG" id="sclf:BB341_01350"/>
<protein>
    <submittedName>
        <fullName evidence="7">Regulatory protein</fullName>
    </submittedName>
</protein>
<dbReference type="Pfam" id="PF00440">
    <property type="entry name" value="TetR_N"/>
    <property type="match status" value="1"/>
</dbReference>
<keyword evidence="8" id="KW-1185">Reference proteome</keyword>
<organism evidence="7 8">
    <name type="scientific">Streptomyces clavuligerus</name>
    <dbReference type="NCBI Taxonomy" id="1901"/>
    <lineage>
        <taxon>Bacteria</taxon>
        <taxon>Bacillati</taxon>
        <taxon>Actinomycetota</taxon>
        <taxon>Actinomycetes</taxon>
        <taxon>Kitasatosporales</taxon>
        <taxon>Streptomycetaceae</taxon>
        <taxon>Streptomyces</taxon>
    </lineage>
</organism>
<dbReference type="InterPro" id="IPR009057">
    <property type="entry name" value="Homeodomain-like_sf"/>
</dbReference>